<dbReference type="SMART" id="SM00239">
    <property type="entry name" value="C2"/>
    <property type="match status" value="1"/>
</dbReference>
<gene>
    <name evidence="6" type="ORF">PECUL_23A007595</name>
</gene>
<feature type="region of interest" description="Disordered" evidence="4">
    <location>
        <begin position="80"/>
        <end position="134"/>
    </location>
</feature>
<feature type="region of interest" description="Disordered" evidence="4">
    <location>
        <begin position="1"/>
        <end position="23"/>
    </location>
</feature>
<evidence type="ECO:0000259" key="5">
    <source>
        <dbReference type="PROSITE" id="PS50004"/>
    </source>
</evidence>
<dbReference type="InterPro" id="IPR000008">
    <property type="entry name" value="C2_dom"/>
</dbReference>
<keyword evidence="7" id="KW-1185">Reference proteome</keyword>
<keyword evidence="2" id="KW-0175">Coiled coil</keyword>
<dbReference type="Gene3D" id="2.60.40.150">
    <property type="entry name" value="C2 domain"/>
    <property type="match status" value="1"/>
</dbReference>
<reference evidence="6" key="1">
    <citation type="submission" date="2022-03" db="EMBL/GenBank/DDBJ databases">
        <authorList>
            <person name="Alioto T."/>
            <person name="Alioto T."/>
            <person name="Gomez Garrido J."/>
        </authorList>
    </citation>
    <scope>NUCLEOTIDE SEQUENCE</scope>
</reference>
<evidence type="ECO:0000313" key="6">
    <source>
        <dbReference type="EMBL" id="CAH2272851.1"/>
    </source>
</evidence>
<dbReference type="InterPro" id="IPR006608">
    <property type="entry name" value="CC2D1A/B_DM14"/>
</dbReference>
<dbReference type="Proteomes" id="UP001295444">
    <property type="component" value="Chromosome 03"/>
</dbReference>
<dbReference type="SMART" id="SM00685">
    <property type="entry name" value="DM14"/>
    <property type="match status" value="2"/>
</dbReference>
<feature type="domain" description="C2" evidence="5">
    <location>
        <begin position="276"/>
        <end position="410"/>
    </location>
</feature>
<dbReference type="FunFam" id="2.60.40.150:FF:000104">
    <property type="entry name" value="coiled-coil and C2 domain-containing protein 1B"/>
    <property type="match status" value="1"/>
</dbReference>
<dbReference type="Pfam" id="PF00168">
    <property type="entry name" value="C2"/>
    <property type="match status" value="1"/>
</dbReference>
<evidence type="ECO:0000313" key="7">
    <source>
        <dbReference type="Proteomes" id="UP001295444"/>
    </source>
</evidence>
<dbReference type="AlphaFoldDB" id="A0AAD1VVA5"/>
<dbReference type="InterPro" id="IPR039725">
    <property type="entry name" value="CC2D1A/B"/>
</dbReference>
<feature type="compositionally biased region" description="Acidic residues" evidence="4">
    <location>
        <begin position="86"/>
        <end position="96"/>
    </location>
</feature>
<feature type="region of interest" description="Disordered" evidence="4">
    <location>
        <begin position="43"/>
        <end position="67"/>
    </location>
</feature>
<sequence length="582" mass="65962">MERYRSAAEQAKGRGDDRKARMHERIVKQYQDAIRSHKAGKPVNLAELPVPPGFPPLHGLEASPQEQSIVGVLENAMKLANQPDGEGSDSEDEEGETDTRKLTPQSGHALQPQVAAPKVSPSKSPKQSGKAQQQLQFLEGRRKQLMSAALRSKQHRDMEGAKMFLRQAKGLDPMIEATKNGLPVDITKVPSVPVNEDDFTLQRKGGSSVQNAEMYLKMMEKLKQQHEMCMSYSQQFTHLGNITETAKYEKLAEECMKYIDLIKQAHTRGLPVPRYHYEERTVSVVKIFPELSNSDLVLYVTRAVNLPIPAGTSHQDMDTFVRFEFGYPSLEEAQKDKTNIVKGTNSPVYKEKFTLQINRNHRGLKRAIQAKGMKFEVILKGGLFKSDRLLGTSHLKLDALESNCEIREILEVMEGRKPSGGKLEVAVKIRDPLTSQQLNTTTEKWLVIEPFTLPPVSAPKPKQPIPAKSPVSSGPTLYCLSVLAYEEEKLEKKVHVYRQQQRAVPDDLFAQLSDVKKRRERQMQQLRQGGPIRSEYVRQLHRYLQFYEDSARRLGQEGNREGAKEALYKRNLVNSELQKMNQ</sequence>
<evidence type="ECO:0000256" key="4">
    <source>
        <dbReference type="SAM" id="MobiDB-lite"/>
    </source>
</evidence>
<dbReference type="PANTHER" id="PTHR13076">
    <property type="entry name" value="COILED-COIL AND C2 DOMAIN-CONTAINING PROTEIN 1-LIKE"/>
    <property type="match status" value="1"/>
</dbReference>
<organism evidence="6 7">
    <name type="scientific">Pelobates cultripes</name>
    <name type="common">Western spadefoot toad</name>
    <dbReference type="NCBI Taxonomy" id="61616"/>
    <lineage>
        <taxon>Eukaryota</taxon>
        <taxon>Metazoa</taxon>
        <taxon>Chordata</taxon>
        <taxon>Craniata</taxon>
        <taxon>Vertebrata</taxon>
        <taxon>Euteleostomi</taxon>
        <taxon>Amphibia</taxon>
        <taxon>Batrachia</taxon>
        <taxon>Anura</taxon>
        <taxon>Pelobatoidea</taxon>
        <taxon>Pelobatidae</taxon>
        <taxon>Pelobates</taxon>
    </lineage>
</organism>
<dbReference type="PANTHER" id="PTHR13076:SF8">
    <property type="entry name" value="COILED-COIL AND C2 DOMAIN-CONTAINING PROTEIN 1A"/>
    <property type="match status" value="1"/>
</dbReference>
<protein>
    <recommendedName>
        <fullName evidence="3">Coiled-coil and C2 domain-containing protein 1B</fullName>
    </recommendedName>
</protein>
<evidence type="ECO:0000256" key="3">
    <source>
        <dbReference type="ARBA" id="ARBA00068693"/>
    </source>
</evidence>
<accession>A0AAD1VVA5</accession>
<evidence type="ECO:0000256" key="2">
    <source>
        <dbReference type="ARBA" id="ARBA00023054"/>
    </source>
</evidence>
<dbReference type="PROSITE" id="PS50004">
    <property type="entry name" value="C2"/>
    <property type="match status" value="1"/>
</dbReference>
<dbReference type="GO" id="GO:0001227">
    <property type="term" value="F:DNA-binding transcription repressor activity, RNA polymerase II-specific"/>
    <property type="evidence" value="ECO:0007669"/>
    <property type="project" value="InterPro"/>
</dbReference>
<feature type="compositionally biased region" description="Low complexity" evidence="4">
    <location>
        <begin position="115"/>
        <end position="134"/>
    </location>
</feature>
<evidence type="ECO:0000256" key="1">
    <source>
        <dbReference type="ARBA" id="ARBA00010672"/>
    </source>
</evidence>
<dbReference type="EMBL" id="OW240914">
    <property type="protein sequence ID" value="CAH2272851.1"/>
    <property type="molecule type" value="Genomic_DNA"/>
</dbReference>
<proteinExistence type="inferred from homology"/>
<dbReference type="SUPFAM" id="SSF49562">
    <property type="entry name" value="C2 domain (Calcium/lipid-binding domain, CaLB)"/>
    <property type="match status" value="1"/>
</dbReference>
<dbReference type="Pfam" id="PF21528">
    <property type="entry name" value="CC2D1A-B_DM14"/>
    <property type="match status" value="1"/>
</dbReference>
<name>A0AAD1VVA5_PELCU</name>
<comment type="similarity">
    <text evidence="1">Belongs to the CC2D1 family.</text>
</comment>
<dbReference type="InterPro" id="IPR035892">
    <property type="entry name" value="C2_domain_sf"/>
</dbReference>